<accession>A0A251S627</accession>
<reference evidence="2" key="1">
    <citation type="journal article" date="2017" name="Nature">
        <title>The sunflower genome provides insights into oil metabolism, flowering and Asterid evolution.</title>
        <authorList>
            <person name="Badouin H."/>
            <person name="Gouzy J."/>
            <person name="Grassa C.J."/>
            <person name="Murat F."/>
            <person name="Staton S.E."/>
            <person name="Cottret L."/>
            <person name="Lelandais-Briere C."/>
            <person name="Owens G.L."/>
            <person name="Carrere S."/>
            <person name="Mayjonade B."/>
            <person name="Legrand L."/>
            <person name="Gill N."/>
            <person name="Kane N.C."/>
            <person name="Bowers J.E."/>
            <person name="Hubner S."/>
            <person name="Bellec A."/>
            <person name="Berard A."/>
            <person name="Berges H."/>
            <person name="Blanchet N."/>
            <person name="Boniface M.C."/>
            <person name="Brunel D."/>
            <person name="Catrice O."/>
            <person name="Chaidir N."/>
            <person name="Claudel C."/>
            <person name="Donnadieu C."/>
            <person name="Faraut T."/>
            <person name="Fievet G."/>
            <person name="Helmstetter N."/>
            <person name="King M."/>
            <person name="Knapp S.J."/>
            <person name="Lai Z."/>
            <person name="Le Paslier M.C."/>
            <person name="Lippi Y."/>
            <person name="Lorenzon L."/>
            <person name="Mandel J.R."/>
            <person name="Marage G."/>
            <person name="Marchand G."/>
            <person name="Marquand E."/>
            <person name="Bret-Mestries E."/>
            <person name="Morien E."/>
            <person name="Nambeesan S."/>
            <person name="Nguyen T."/>
            <person name="Pegot-Espagnet P."/>
            <person name="Pouilly N."/>
            <person name="Raftis F."/>
            <person name="Sallet E."/>
            <person name="Schiex T."/>
            <person name="Thomas J."/>
            <person name="Vandecasteele C."/>
            <person name="Vares D."/>
            <person name="Vear F."/>
            <person name="Vautrin S."/>
            <person name="Crespi M."/>
            <person name="Mangin B."/>
            <person name="Burke J.M."/>
            <person name="Salse J."/>
            <person name="Munos S."/>
            <person name="Vincourt P."/>
            <person name="Rieseberg L.H."/>
            <person name="Langlade N.B."/>
        </authorList>
    </citation>
    <scope>NUCLEOTIDE SEQUENCE [LARGE SCALE GENOMIC DNA]</scope>
    <source>
        <strain evidence="2">cv. SF193</strain>
    </source>
</reference>
<dbReference type="EMBL" id="CM007905">
    <property type="protein sequence ID" value="OTF92661.1"/>
    <property type="molecule type" value="Genomic_DNA"/>
</dbReference>
<proteinExistence type="predicted"/>
<evidence type="ECO:0000313" key="2">
    <source>
        <dbReference type="Proteomes" id="UP000215914"/>
    </source>
</evidence>
<evidence type="ECO:0000313" key="1">
    <source>
        <dbReference type="EMBL" id="OTF92661.1"/>
    </source>
</evidence>
<organism evidence="1 2">
    <name type="scientific">Helianthus annuus</name>
    <name type="common">Common sunflower</name>
    <dbReference type="NCBI Taxonomy" id="4232"/>
    <lineage>
        <taxon>Eukaryota</taxon>
        <taxon>Viridiplantae</taxon>
        <taxon>Streptophyta</taxon>
        <taxon>Embryophyta</taxon>
        <taxon>Tracheophyta</taxon>
        <taxon>Spermatophyta</taxon>
        <taxon>Magnoliopsida</taxon>
        <taxon>eudicotyledons</taxon>
        <taxon>Gunneridae</taxon>
        <taxon>Pentapetalae</taxon>
        <taxon>asterids</taxon>
        <taxon>campanulids</taxon>
        <taxon>Asterales</taxon>
        <taxon>Asteraceae</taxon>
        <taxon>Asteroideae</taxon>
        <taxon>Heliantheae alliance</taxon>
        <taxon>Heliantheae</taxon>
        <taxon>Helianthus</taxon>
    </lineage>
</organism>
<sequence>MKKNKQTNKFKMGYVLKLVAIKKNRKKIEIRKETDRHNIAIYYTKRSLRYSRRLNAGNKYKTRSHPNYFDFRSTSFFGLNPLSERSFDRKLLLLSSISLSLSLLRVLMRDQ</sequence>
<protein>
    <submittedName>
        <fullName evidence="1">Uncharacterized protein</fullName>
    </submittedName>
</protein>
<name>A0A251S627_HELAN</name>
<dbReference type="InParanoid" id="A0A251S627"/>
<gene>
    <name evidence="1" type="ORF">HannXRQ_Chr16g0524341</name>
</gene>
<dbReference type="AlphaFoldDB" id="A0A251S627"/>
<dbReference type="Proteomes" id="UP000215914">
    <property type="component" value="Chromosome 16"/>
</dbReference>
<keyword evidence="2" id="KW-1185">Reference proteome</keyword>